<dbReference type="PIRSF" id="PIRSF003097">
    <property type="entry name" value="FtsX"/>
    <property type="match status" value="1"/>
</dbReference>
<keyword evidence="9" id="KW-0131">Cell cycle</keyword>
<dbReference type="Gene3D" id="3.30.70.3040">
    <property type="match status" value="1"/>
</dbReference>
<dbReference type="PANTHER" id="PTHR47755:SF1">
    <property type="entry name" value="CELL DIVISION PROTEIN FTSX"/>
    <property type="match status" value="1"/>
</dbReference>
<dbReference type="InterPro" id="IPR004513">
    <property type="entry name" value="FtsX"/>
</dbReference>
<protein>
    <recommendedName>
        <fullName evidence="3">Cell division protein FtsX</fullName>
    </recommendedName>
</protein>
<reference evidence="13" key="1">
    <citation type="submission" date="2019-08" db="EMBL/GenBank/DDBJ databases">
        <authorList>
            <person name="Kucharzyk K."/>
            <person name="Murdoch R.W."/>
            <person name="Higgins S."/>
            <person name="Loffler F."/>
        </authorList>
    </citation>
    <scope>NUCLEOTIDE SEQUENCE</scope>
</reference>
<dbReference type="InterPro" id="IPR003838">
    <property type="entry name" value="ABC3_permease_C"/>
</dbReference>
<organism evidence="13">
    <name type="scientific">bioreactor metagenome</name>
    <dbReference type="NCBI Taxonomy" id="1076179"/>
    <lineage>
        <taxon>unclassified sequences</taxon>
        <taxon>metagenomes</taxon>
        <taxon>ecological metagenomes</taxon>
    </lineage>
</organism>
<keyword evidence="8 10" id="KW-0472">Membrane</keyword>
<feature type="transmembrane region" description="Helical" evidence="10">
    <location>
        <begin position="220"/>
        <end position="242"/>
    </location>
</feature>
<keyword evidence="7 10" id="KW-1133">Transmembrane helix</keyword>
<feature type="domain" description="ABC3 transporter permease C-terminal" evidence="11">
    <location>
        <begin position="170"/>
        <end position="285"/>
    </location>
</feature>
<feature type="transmembrane region" description="Helical" evidence="10">
    <location>
        <begin position="254"/>
        <end position="283"/>
    </location>
</feature>
<dbReference type="EMBL" id="VSSQ01000251">
    <property type="protein sequence ID" value="MPL88143.1"/>
    <property type="molecule type" value="Genomic_DNA"/>
</dbReference>
<proteinExistence type="inferred from homology"/>
<evidence type="ECO:0000259" key="12">
    <source>
        <dbReference type="Pfam" id="PF18075"/>
    </source>
</evidence>
<evidence type="ECO:0000256" key="4">
    <source>
        <dbReference type="ARBA" id="ARBA00022475"/>
    </source>
</evidence>
<evidence type="ECO:0000256" key="5">
    <source>
        <dbReference type="ARBA" id="ARBA00022618"/>
    </source>
</evidence>
<dbReference type="AlphaFoldDB" id="A0A644VBJ7"/>
<gene>
    <name evidence="13" type="primary">ftsX_6</name>
    <name evidence="13" type="ORF">SDC9_34159</name>
</gene>
<evidence type="ECO:0000256" key="1">
    <source>
        <dbReference type="ARBA" id="ARBA00004651"/>
    </source>
</evidence>
<evidence type="ECO:0000256" key="9">
    <source>
        <dbReference type="ARBA" id="ARBA00023306"/>
    </source>
</evidence>
<evidence type="ECO:0000313" key="13">
    <source>
        <dbReference type="EMBL" id="MPL88143.1"/>
    </source>
</evidence>
<comment type="similarity">
    <text evidence="2">Belongs to the ABC-4 integral membrane protein family. FtsX subfamily.</text>
</comment>
<name>A0A644VBJ7_9ZZZZ</name>
<evidence type="ECO:0000256" key="6">
    <source>
        <dbReference type="ARBA" id="ARBA00022692"/>
    </source>
</evidence>
<feature type="transmembrane region" description="Helical" evidence="10">
    <location>
        <begin position="21"/>
        <end position="42"/>
    </location>
</feature>
<dbReference type="GO" id="GO:0005886">
    <property type="term" value="C:plasma membrane"/>
    <property type="evidence" value="ECO:0007669"/>
    <property type="project" value="UniProtKB-SubCell"/>
</dbReference>
<comment type="subcellular location">
    <subcellularLocation>
        <location evidence="1">Cell membrane</location>
        <topology evidence="1">Multi-pass membrane protein</topology>
    </subcellularLocation>
</comment>
<evidence type="ECO:0000256" key="7">
    <source>
        <dbReference type="ARBA" id="ARBA00022989"/>
    </source>
</evidence>
<evidence type="ECO:0000256" key="2">
    <source>
        <dbReference type="ARBA" id="ARBA00007379"/>
    </source>
</evidence>
<keyword evidence="4" id="KW-1003">Cell membrane</keyword>
<accession>A0A644VBJ7</accession>
<feature type="domain" description="FtsX extracellular" evidence="12">
    <location>
        <begin position="52"/>
        <end position="147"/>
    </location>
</feature>
<evidence type="ECO:0000256" key="3">
    <source>
        <dbReference type="ARBA" id="ARBA00021907"/>
    </source>
</evidence>
<dbReference type="GO" id="GO:0051301">
    <property type="term" value="P:cell division"/>
    <property type="evidence" value="ECO:0007669"/>
    <property type="project" value="UniProtKB-KW"/>
</dbReference>
<dbReference type="InterPro" id="IPR040690">
    <property type="entry name" value="FtsX_ECD"/>
</dbReference>
<dbReference type="Pfam" id="PF02687">
    <property type="entry name" value="FtsX"/>
    <property type="match status" value="1"/>
</dbReference>
<keyword evidence="6 10" id="KW-0812">Transmembrane</keyword>
<feature type="transmembrane region" description="Helical" evidence="10">
    <location>
        <begin position="160"/>
        <end position="183"/>
    </location>
</feature>
<evidence type="ECO:0000256" key="10">
    <source>
        <dbReference type="SAM" id="Phobius"/>
    </source>
</evidence>
<keyword evidence="5 13" id="KW-0132">Cell division</keyword>
<dbReference type="PANTHER" id="PTHR47755">
    <property type="entry name" value="CELL DIVISION PROTEIN FTSX"/>
    <property type="match status" value="1"/>
</dbReference>
<sequence>MTKRQLSFNPVALWSANFSTVLSIALVLFMLGFMLTFIFHAFTASNNLKENVSFTVYLMDGTMEEDALNLEKELKKNTNVKSTQYISSEQAAKIMEEVMGENHLEVLGAVNPYAASIVVNLKAESLNYTTIKRFITSLEAKDIVDNVDYRQDLVKDINNAVYNISAFVLAFIICLLIIAITLINHTIRLTIYSKRFLIRSMELVGAKPSFIRRPFLLKGLFFGLIGGLIANVLLFGILFWVSRTFSQIITPENYQIYGMIGLAILIFGILLAFISTFISVFRFMHLRNEKLYR</sequence>
<dbReference type="Pfam" id="PF18075">
    <property type="entry name" value="FtsX_ECD"/>
    <property type="match status" value="1"/>
</dbReference>
<evidence type="ECO:0000259" key="11">
    <source>
        <dbReference type="Pfam" id="PF02687"/>
    </source>
</evidence>
<comment type="caution">
    <text evidence="13">The sequence shown here is derived from an EMBL/GenBank/DDBJ whole genome shotgun (WGS) entry which is preliminary data.</text>
</comment>
<evidence type="ECO:0000256" key="8">
    <source>
        <dbReference type="ARBA" id="ARBA00023136"/>
    </source>
</evidence>